<feature type="transmembrane region" description="Helical" evidence="2">
    <location>
        <begin position="86"/>
        <end position="107"/>
    </location>
</feature>
<feature type="region of interest" description="Disordered" evidence="1">
    <location>
        <begin position="1"/>
        <end position="25"/>
    </location>
</feature>
<dbReference type="PANTHER" id="PTHR30531">
    <property type="entry name" value="FLAGELLAR BIOSYNTHETIC PROTEIN FLHB"/>
    <property type="match status" value="1"/>
</dbReference>
<sequence length="380" mass="39930">MSQDSGEKTEKATPKRMKQVRKDGSLQRSQDLSAWLGIGSAVITLPMVLDRGKAAASEQMIAVRHVIADPDPQQVVELLGTGMGSILVSVTPMMIAVVLAALIANAAQGGVRIATKKLKPRFDQFNILKGIKNTFGMQSLWQGVKALLKTLVVGGVLYLAVVKLMPVLLTAGGLSVAALLSAAGGGIGLLLWSAVAAGLVLAVADIVVVMKRNMKKTRMSMHEVKQENKQSEGDPLLKGAIRSKQIAMSRNRMIAEVANADVVLVNPTHVAVALRYEPGKGAPRVVAKGAGHVAARIREIAAEKRVPMVEDVPLARALHGACELNQEIPADLYTAVAQVLAFVMALKRRGGGGGGIRTMPTATTVPPRAPAGPTQRTAAA</sequence>
<keyword evidence="2" id="KW-0812">Transmembrane</keyword>
<evidence type="ECO:0000313" key="4">
    <source>
        <dbReference type="Proteomes" id="UP000602087"/>
    </source>
</evidence>
<organism evidence="3 4">
    <name type="scientific">Sanguibacter suaedae</name>
    <dbReference type="NCBI Taxonomy" id="2795737"/>
    <lineage>
        <taxon>Bacteria</taxon>
        <taxon>Bacillati</taxon>
        <taxon>Actinomycetota</taxon>
        <taxon>Actinomycetes</taxon>
        <taxon>Micrococcales</taxon>
        <taxon>Sanguibacteraceae</taxon>
        <taxon>Sanguibacter</taxon>
    </lineage>
</organism>
<dbReference type="InterPro" id="IPR006135">
    <property type="entry name" value="T3SS_substrate_exporter"/>
</dbReference>
<dbReference type="EMBL" id="JAEINH010000004">
    <property type="protein sequence ID" value="MBI9114589.1"/>
    <property type="molecule type" value="Genomic_DNA"/>
</dbReference>
<dbReference type="PRINTS" id="PR00950">
    <property type="entry name" value="TYPE3IMSPROT"/>
</dbReference>
<gene>
    <name evidence="3" type="ORF">JAV76_06130</name>
</gene>
<feature type="transmembrane region" description="Helical" evidence="2">
    <location>
        <begin position="32"/>
        <end position="49"/>
    </location>
</feature>
<reference evidence="3" key="1">
    <citation type="submission" date="2020-12" db="EMBL/GenBank/DDBJ databases">
        <title>Sanguibacter suaedae sp. nov., isolated from Suaeda aralocaspica.</title>
        <authorList>
            <person name="Ma Q."/>
        </authorList>
    </citation>
    <scope>NUCLEOTIDE SEQUENCE</scope>
    <source>
        <strain evidence="3">YZGR15</strain>
    </source>
</reference>
<dbReference type="AlphaFoldDB" id="A0A934I2W1"/>
<keyword evidence="2" id="KW-1133">Transmembrane helix</keyword>
<dbReference type="GO" id="GO:0009306">
    <property type="term" value="P:protein secretion"/>
    <property type="evidence" value="ECO:0007669"/>
    <property type="project" value="InterPro"/>
</dbReference>
<proteinExistence type="predicted"/>
<name>A0A934I2W1_9MICO</name>
<evidence type="ECO:0000256" key="1">
    <source>
        <dbReference type="SAM" id="MobiDB-lite"/>
    </source>
</evidence>
<dbReference type="GO" id="GO:0005886">
    <property type="term" value="C:plasma membrane"/>
    <property type="evidence" value="ECO:0007669"/>
    <property type="project" value="TreeGrafter"/>
</dbReference>
<keyword evidence="4" id="KW-1185">Reference proteome</keyword>
<feature type="region of interest" description="Disordered" evidence="1">
    <location>
        <begin position="353"/>
        <end position="380"/>
    </location>
</feature>
<comment type="caution">
    <text evidence="3">The sequence shown here is derived from an EMBL/GenBank/DDBJ whole genome shotgun (WGS) entry which is preliminary data.</text>
</comment>
<protein>
    <submittedName>
        <fullName evidence="3">EscU/YscU/HrcU family type III secretion system export apparatus switch protein</fullName>
    </submittedName>
</protein>
<dbReference type="Gene3D" id="3.40.1690.10">
    <property type="entry name" value="secretion proteins EscU"/>
    <property type="match status" value="1"/>
</dbReference>
<dbReference type="InterPro" id="IPR029025">
    <property type="entry name" value="T3SS_substrate_exporter_C"/>
</dbReference>
<dbReference type="RefSeq" id="WP_198733153.1">
    <property type="nucleotide sequence ID" value="NZ_JAEINH010000004.1"/>
</dbReference>
<keyword evidence="2" id="KW-0472">Membrane</keyword>
<dbReference type="Proteomes" id="UP000602087">
    <property type="component" value="Unassembled WGS sequence"/>
</dbReference>
<feature type="transmembrane region" description="Helical" evidence="2">
    <location>
        <begin position="146"/>
        <end position="169"/>
    </location>
</feature>
<feature type="compositionally biased region" description="Low complexity" evidence="1">
    <location>
        <begin position="358"/>
        <end position="374"/>
    </location>
</feature>
<evidence type="ECO:0000313" key="3">
    <source>
        <dbReference type="EMBL" id="MBI9114589.1"/>
    </source>
</evidence>
<feature type="transmembrane region" description="Helical" evidence="2">
    <location>
        <begin position="189"/>
        <end position="210"/>
    </location>
</feature>
<feature type="compositionally biased region" description="Basic and acidic residues" evidence="1">
    <location>
        <begin position="1"/>
        <end position="13"/>
    </location>
</feature>
<accession>A0A934I2W1</accession>
<dbReference type="SUPFAM" id="SSF160544">
    <property type="entry name" value="EscU C-terminal domain-like"/>
    <property type="match status" value="1"/>
</dbReference>
<evidence type="ECO:0000256" key="2">
    <source>
        <dbReference type="SAM" id="Phobius"/>
    </source>
</evidence>
<dbReference type="Pfam" id="PF01312">
    <property type="entry name" value="Bac_export_2"/>
    <property type="match status" value="1"/>
</dbReference>
<dbReference type="PANTHER" id="PTHR30531:SF12">
    <property type="entry name" value="FLAGELLAR BIOSYNTHETIC PROTEIN FLHB"/>
    <property type="match status" value="1"/>
</dbReference>